<accession>A0ABD6DEZ4</accession>
<gene>
    <name evidence="4" type="ORF">ACFSBL_01825</name>
</gene>
<protein>
    <submittedName>
        <fullName evidence="4">FAD-dependent monooxygenase</fullName>
    </submittedName>
</protein>
<evidence type="ECO:0000256" key="1">
    <source>
        <dbReference type="ARBA" id="ARBA00022630"/>
    </source>
</evidence>
<feature type="domain" description="FAD-binding" evidence="3">
    <location>
        <begin position="11"/>
        <end position="45"/>
    </location>
</feature>
<organism evidence="4 5">
    <name type="scientific">Haloarchaeobius litoreus</name>
    <dbReference type="NCBI Taxonomy" id="755306"/>
    <lineage>
        <taxon>Archaea</taxon>
        <taxon>Methanobacteriati</taxon>
        <taxon>Methanobacteriota</taxon>
        <taxon>Stenosarchaea group</taxon>
        <taxon>Halobacteria</taxon>
        <taxon>Halobacteriales</taxon>
        <taxon>Halorubellaceae</taxon>
        <taxon>Haloarchaeobius</taxon>
    </lineage>
</organism>
<dbReference type="Proteomes" id="UP001597034">
    <property type="component" value="Unassembled WGS sequence"/>
</dbReference>
<comment type="caution">
    <text evidence="4">The sequence shown here is derived from an EMBL/GenBank/DDBJ whole genome shotgun (WGS) entry which is preliminary data.</text>
</comment>
<dbReference type="Gene3D" id="3.50.50.60">
    <property type="entry name" value="FAD/NAD(P)-binding domain"/>
    <property type="match status" value="1"/>
</dbReference>
<dbReference type="PANTHER" id="PTHR48105">
    <property type="entry name" value="THIOREDOXIN REDUCTASE 1-RELATED-RELATED"/>
    <property type="match status" value="1"/>
</dbReference>
<keyword evidence="5" id="KW-1185">Reference proteome</keyword>
<dbReference type="PRINTS" id="PR00469">
    <property type="entry name" value="PNDRDTASEII"/>
</dbReference>
<dbReference type="GO" id="GO:0004497">
    <property type="term" value="F:monooxygenase activity"/>
    <property type="evidence" value="ECO:0007669"/>
    <property type="project" value="UniProtKB-KW"/>
</dbReference>
<name>A0ABD6DEZ4_9EURY</name>
<evidence type="ECO:0000256" key="2">
    <source>
        <dbReference type="ARBA" id="ARBA00023002"/>
    </source>
</evidence>
<keyword evidence="2" id="KW-0560">Oxidoreductase</keyword>
<evidence type="ECO:0000259" key="3">
    <source>
        <dbReference type="Pfam" id="PF01494"/>
    </source>
</evidence>
<sequence length="317" mass="34865">MTGDSADPVEHDVVVVGGGPAGSSAAVFTARYGLDTVVFDRGAAALPRCAFLSNYPGFPAGIDVGTFQAMLADHVESAGAELREASVVAVERAGEPDAAAGDDTPDAARFVVETADDRRVRADHVVAAAWYDGSYLEPLDDDDAMFELHEHHGEEHERFDPDYPDHDGRTPVDGLYVASPADQRSAQAVIAAGNGAHVARSLLEDRRIAEGYPEGIAAHYDWLRQESEFTGEWGDRDRWREYFETEAGEHDLSGERFAELRESYVDRAFETKTGEDEVERRTETAHHRILEHLDDEHIRSYLDRQTAAVTGEGHDAR</sequence>
<keyword evidence="1" id="KW-0285">Flavoprotein</keyword>
<dbReference type="SUPFAM" id="SSF51905">
    <property type="entry name" value="FAD/NAD(P)-binding domain"/>
    <property type="match status" value="1"/>
</dbReference>
<evidence type="ECO:0000313" key="5">
    <source>
        <dbReference type="Proteomes" id="UP001597034"/>
    </source>
</evidence>
<evidence type="ECO:0000313" key="4">
    <source>
        <dbReference type="EMBL" id="MFD1644410.1"/>
    </source>
</evidence>
<dbReference type="AlphaFoldDB" id="A0ABD6DEZ4"/>
<reference evidence="4 5" key="1">
    <citation type="journal article" date="2019" name="Int. J. Syst. Evol. Microbiol.">
        <title>The Global Catalogue of Microorganisms (GCM) 10K type strain sequencing project: providing services to taxonomists for standard genome sequencing and annotation.</title>
        <authorList>
            <consortium name="The Broad Institute Genomics Platform"/>
            <consortium name="The Broad Institute Genome Sequencing Center for Infectious Disease"/>
            <person name="Wu L."/>
            <person name="Ma J."/>
        </authorList>
    </citation>
    <scope>NUCLEOTIDE SEQUENCE [LARGE SCALE GENOMIC DNA]</scope>
    <source>
        <strain evidence="4 5">CGMCC 1.10390</strain>
    </source>
</reference>
<proteinExistence type="predicted"/>
<dbReference type="RefSeq" id="WP_256399681.1">
    <property type="nucleotide sequence ID" value="NZ_JANHJR010000002.1"/>
</dbReference>
<dbReference type="InterPro" id="IPR036188">
    <property type="entry name" value="FAD/NAD-bd_sf"/>
</dbReference>
<dbReference type="Pfam" id="PF01494">
    <property type="entry name" value="FAD_binding_3"/>
    <property type="match status" value="1"/>
</dbReference>
<dbReference type="InterPro" id="IPR002938">
    <property type="entry name" value="FAD-bd"/>
</dbReference>
<dbReference type="EMBL" id="JBHUDO010000001">
    <property type="protein sequence ID" value="MFD1644410.1"/>
    <property type="molecule type" value="Genomic_DNA"/>
</dbReference>
<keyword evidence="4" id="KW-0503">Monooxygenase</keyword>
<dbReference type="InterPro" id="IPR050097">
    <property type="entry name" value="Ferredoxin-NADP_redctase_2"/>
</dbReference>